<reference evidence="1" key="2">
    <citation type="submission" date="2023-01" db="EMBL/GenBank/DDBJ databases">
        <title>Draft genome sequence of Sneathiella chinensis strain NBRC 103408.</title>
        <authorList>
            <person name="Sun Q."/>
            <person name="Mori K."/>
        </authorList>
    </citation>
    <scope>NUCLEOTIDE SEQUENCE</scope>
    <source>
        <strain evidence="1">NBRC 103408</strain>
    </source>
</reference>
<name>A0ABQ5U6T2_9PROT</name>
<dbReference type="PANTHER" id="PTHR38765:SF1">
    <property type="entry name" value="DUF484 DOMAIN-CONTAINING PROTEIN"/>
    <property type="match status" value="1"/>
</dbReference>
<accession>A0ABQ5U6T2</accession>
<dbReference type="PANTHER" id="PTHR38765">
    <property type="entry name" value="DUF484 DOMAIN-CONTAINING PROTEIN"/>
    <property type="match status" value="1"/>
</dbReference>
<proteinExistence type="predicted"/>
<dbReference type="Proteomes" id="UP001161409">
    <property type="component" value="Unassembled WGS sequence"/>
</dbReference>
<reference evidence="1" key="1">
    <citation type="journal article" date="2014" name="Int. J. Syst. Evol. Microbiol.">
        <title>Complete genome of a new Firmicutes species belonging to the dominant human colonic microbiota ('Ruminococcus bicirculans') reveals two chromosomes and a selective capacity to utilize plant glucans.</title>
        <authorList>
            <consortium name="NISC Comparative Sequencing Program"/>
            <person name="Wegmann U."/>
            <person name="Louis P."/>
            <person name="Goesmann A."/>
            <person name="Henrissat B."/>
            <person name="Duncan S.H."/>
            <person name="Flint H.J."/>
        </authorList>
    </citation>
    <scope>NUCLEOTIDE SEQUENCE</scope>
    <source>
        <strain evidence="1">NBRC 103408</strain>
    </source>
</reference>
<protein>
    <recommendedName>
        <fullName evidence="3">DUF484 family protein</fullName>
    </recommendedName>
</protein>
<dbReference type="Gene3D" id="3.30.450.40">
    <property type="match status" value="1"/>
</dbReference>
<dbReference type="Pfam" id="PF04340">
    <property type="entry name" value="DUF484"/>
    <property type="match status" value="1"/>
</dbReference>
<evidence type="ECO:0000313" key="2">
    <source>
        <dbReference type="Proteomes" id="UP001161409"/>
    </source>
</evidence>
<dbReference type="InterPro" id="IPR007435">
    <property type="entry name" value="DUF484"/>
</dbReference>
<gene>
    <name evidence="1" type="ORF">GCM10007924_30820</name>
</gene>
<comment type="caution">
    <text evidence="1">The sequence shown here is derived from an EMBL/GenBank/DDBJ whole genome shotgun (WGS) entry which is preliminary data.</text>
</comment>
<sequence>MDALSTPTEQEVRDWLSAHPDFLENNADLLAGLTPPSRVSGEGVVDMQSFLLDRLQREVKTLKSQLQAFVAAARQNAHTQSMVHAAVQTLLSATSFGHFVHILTQDLPEILEVDVMTLCVEDSPIPVPAMTGLQRLKNGSIGKANWQGRRIIMRADAPKSPAVFGAATDLVRSDARILLDIPSLHAPAMLAIGSRETGHFHEEQGTELLGFFAGCVQACLQSWAEHTAI</sequence>
<keyword evidence="2" id="KW-1185">Reference proteome</keyword>
<dbReference type="InterPro" id="IPR029016">
    <property type="entry name" value="GAF-like_dom_sf"/>
</dbReference>
<dbReference type="EMBL" id="BSNF01000010">
    <property type="protein sequence ID" value="GLQ07860.1"/>
    <property type="molecule type" value="Genomic_DNA"/>
</dbReference>
<organism evidence="1 2">
    <name type="scientific">Sneathiella chinensis</name>
    <dbReference type="NCBI Taxonomy" id="349750"/>
    <lineage>
        <taxon>Bacteria</taxon>
        <taxon>Pseudomonadati</taxon>
        <taxon>Pseudomonadota</taxon>
        <taxon>Alphaproteobacteria</taxon>
        <taxon>Sneathiellales</taxon>
        <taxon>Sneathiellaceae</taxon>
        <taxon>Sneathiella</taxon>
    </lineage>
</organism>
<evidence type="ECO:0000313" key="1">
    <source>
        <dbReference type="EMBL" id="GLQ07860.1"/>
    </source>
</evidence>
<evidence type="ECO:0008006" key="3">
    <source>
        <dbReference type="Google" id="ProtNLM"/>
    </source>
</evidence>